<dbReference type="InterPro" id="IPR002110">
    <property type="entry name" value="Ankyrin_rpt"/>
</dbReference>
<feature type="repeat" description="ANK" evidence="1">
    <location>
        <begin position="138"/>
        <end position="170"/>
    </location>
</feature>
<feature type="repeat" description="ANK" evidence="1">
    <location>
        <begin position="206"/>
        <end position="238"/>
    </location>
</feature>
<proteinExistence type="predicted"/>
<name>A0A941BGK5_9BURK</name>
<evidence type="ECO:0000256" key="1">
    <source>
        <dbReference type="PROSITE-ProRule" id="PRU00023"/>
    </source>
</evidence>
<organism evidence="3 4">
    <name type="scientific">Ideonella alba</name>
    <dbReference type="NCBI Taxonomy" id="2824118"/>
    <lineage>
        <taxon>Bacteria</taxon>
        <taxon>Pseudomonadati</taxon>
        <taxon>Pseudomonadota</taxon>
        <taxon>Betaproteobacteria</taxon>
        <taxon>Burkholderiales</taxon>
        <taxon>Sphaerotilaceae</taxon>
        <taxon>Ideonella</taxon>
    </lineage>
</organism>
<reference evidence="3 4" key="1">
    <citation type="submission" date="2021-04" db="EMBL/GenBank/DDBJ databases">
        <title>The genome sequence of Ideonella sp. 3Y2.</title>
        <authorList>
            <person name="Liu Y."/>
        </authorList>
    </citation>
    <scope>NUCLEOTIDE SEQUENCE [LARGE SCALE GENOMIC DNA]</scope>
    <source>
        <strain evidence="3 4">3Y2</strain>
    </source>
</reference>
<dbReference type="EMBL" id="JAGQDD010000014">
    <property type="protein sequence ID" value="MBQ0932192.1"/>
    <property type="molecule type" value="Genomic_DNA"/>
</dbReference>
<sequence length="261" mass="27258">MSYRARLSSALVVPLMASATFSAVADSAGMPASEVLLSRCLDVERSALLPRLGVDPRLPDRTAVDTAARYLCEHAARSCTEAPTADACQLALSRYGLGSGAMVSPGGRSLFDAAYVGHSDRVATLLKDGADRNWTNVAGWTPLMIAAAERHGEIVAMLIAAGADPNRQNHLGRTALMFASSYGELDIVRQLVAAGANVDLVPGDGVGMTALMAAAARGHVEVVAVLLDAQATPSLKAKNGKTALDLAREGNHTRVVELLDR</sequence>
<dbReference type="SUPFAM" id="SSF48403">
    <property type="entry name" value="Ankyrin repeat"/>
    <property type="match status" value="1"/>
</dbReference>
<dbReference type="PROSITE" id="PS50297">
    <property type="entry name" value="ANK_REP_REGION"/>
    <property type="match status" value="3"/>
</dbReference>
<dbReference type="Proteomes" id="UP000676246">
    <property type="component" value="Unassembled WGS sequence"/>
</dbReference>
<gene>
    <name evidence="3" type="ORF">KAK03_17060</name>
</gene>
<dbReference type="Pfam" id="PF12796">
    <property type="entry name" value="Ank_2"/>
    <property type="match status" value="2"/>
</dbReference>
<comment type="caution">
    <text evidence="3">The sequence shown here is derived from an EMBL/GenBank/DDBJ whole genome shotgun (WGS) entry which is preliminary data.</text>
</comment>
<dbReference type="AlphaFoldDB" id="A0A941BGK5"/>
<evidence type="ECO:0000256" key="2">
    <source>
        <dbReference type="SAM" id="SignalP"/>
    </source>
</evidence>
<dbReference type="PANTHER" id="PTHR22677">
    <property type="entry name" value="ANKYRIN REPEAT DOMAIN-CONTAINING PROTEIN 60"/>
    <property type="match status" value="1"/>
</dbReference>
<keyword evidence="4" id="KW-1185">Reference proteome</keyword>
<dbReference type="InterPro" id="IPR036770">
    <property type="entry name" value="Ankyrin_rpt-contain_sf"/>
</dbReference>
<evidence type="ECO:0000313" key="4">
    <source>
        <dbReference type="Proteomes" id="UP000676246"/>
    </source>
</evidence>
<dbReference type="PANTHER" id="PTHR22677:SF4">
    <property type="entry name" value="USHER SYNDROME TYPE-1G PROTEIN-LIKE PROTEIN"/>
    <property type="match status" value="1"/>
</dbReference>
<keyword evidence="2" id="KW-0732">Signal</keyword>
<feature type="chain" id="PRO_5037475077" evidence="2">
    <location>
        <begin position="26"/>
        <end position="261"/>
    </location>
</feature>
<dbReference type="RefSeq" id="WP_210855567.1">
    <property type="nucleotide sequence ID" value="NZ_JAGQDD010000014.1"/>
</dbReference>
<dbReference type="InterPro" id="IPR039323">
    <property type="entry name" value="ANKRD_45/46/60"/>
</dbReference>
<keyword evidence="1" id="KW-0040">ANK repeat</keyword>
<accession>A0A941BGK5</accession>
<feature type="repeat" description="ANK" evidence="1">
    <location>
        <begin position="171"/>
        <end position="203"/>
    </location>
</feature>
<protein>
    <submittedName>
        <fullName evidence="3">Ankyrin repeat domain-containing protein</fullName>
    </submittedName>
</protein>
<dbReference type="Gene3D" id="1.25.40.20">
    <property type="entry name" value="Ankyrin repeat-containing domain"/>
    <property type="match status" value="3"/>
</dbReference>
<feature type="signal peptide" evidence="2">
    <location>
        <begin position="1"/>
        <end position="25"/>
    </location>
</feature>
<dbReference type="SMART" id="SM00248">
    <property type="entry name" value="ANK"/>
    <property type="match status" value="4"/>
</dbReference>
<dbReference type="PROSITE" id="PS50088">
    <property type="entry name" value="ANK_REPEAT"/>
    <property type="match status" value="3"/>
</dbReference>
<evidence type="ECO:0000313" key="3">
    <source>
        <dbReference type="EMBL" id="MBQ0932192.1"/>
    </source>
</evidence>